<keyword evidence="2" id="KW-1185">Reference proteome</keyword>
<dbReference type="EMBL" id="MIGZ01000224">
    <property type="protein sequence ID" value="ODQ84903.1"/>
    <property type="molecule type" value="Genomic_DNA"/>
</dbReference>
<reference evidence="2" key="1">
    <citation type="submission" date="2016-09" db="EMBL/GenBank/DDBJ databases">
        <authorList>
            <person name="Greninger A.L."/>
            <person name="Jerome K.R."/>
            <person name="Mcnair B."/>
            <person name="Wallis C."/>
            <person name="Fang F."/>
        </authorList>
    </citation>
    <scope>NUCLEOTIDE SEQUENCE [LARGE SCALE GENOMIC DNA]</scope>
    <source>
        <strain evidence="2">M7</strain>
    </source>
</reference>
<protein>
    <submittedName>
        <fullName evidence="1">Uncharacterized protein</fullName>
    </submittedName>
</protein>
<evidence type="ECO:0000313" key="2">
    <source>
        <dbReference type="Proteomes" id="UP000094243"/>
    </source>
</evidence>
<dbReference type="Proteomes" id="UP000094243">
    <property type="component" value="Unassembled WGS sequence"/>
</dbReference>
<organism evidence="1 2">
    <name type="scientific">Mycolicibacterium holsaticum</name>
    <dbReference type="NCBI Taxonomy" id="152142"/>
    <lineage>
        <taxon>Bacteria</taxon>
        <taxon>Bacillati</taxon>
        <taxon>Actinomycetota</taxon>
        <taxon>Actinomycetes</taxon>
        <taxon>Mycobacteriales</taxon>
        <taxon>Mycobacteriaceae</taxon>
        <taxon>Mycolicibacterium</taxon>
    </lineage>
</organism>
<comment type="caution">
    <text evidence="1">The sequence shown here is derived from an EMBL/GenBank/DDBJ whole genome shotgun (WGS) entry which is preliminary data.</text>
</comment>
<dbReference type="AlphaFoldDB" id="A0A1E3R4W4"/>
<sequence>MRHLHEQTIAIVAEIDRYWKWELSREVSNFAAGVFDRDYSDDERKAFWGPQQGAAEQAPNEIEPQLNILAYGHPDPDVRRAADVFGRRMQGVVFCHDVQRARRKDGKEATTAIQLAHTGLRELRRAAYQAPFQVNRPEPDYDGIGIVEPLPSQLNE</sequence>
<gene>
    <name evidence="1" type="ORF">BHQ17_25310</name>
</gene>
<accession>A0A1E3R4W4</accession>
<proteinExistence type="predicted"/>
<evidence type="ECO:0000313" key="1">
    <source>
        <dbReference type="EMBL" id="ODQ84903.1"/>
    </source>
</evidence>
<name>A0A1E3R4W4_9MYCO</name>